<reference evidence="1 2" key="1">
    <citation type="journal article" date="2016" name="Nat. Commun.">
        <title>Thousands of microbial genomes shed light on interconnected biogeochemical processes in an aquifer system.</title>
        <authorList>
            <person name="Anantharaman K."/>
            <person name="Brown C.T."/>
            <person name="Hug L.A."/>
            <person name="Sharon I."/>
            <person name="Castelle C.J."/>
            <person name="Probst A.J."/>
            <person name="Thomas B.C."/>
            <person name="Singh A."/>
            <person name="Wilkins M.J."/>
            <person name="Karaoz U."/>
            <person name="Brodie E.L."/>
            <person name="Williams K.H."/>
            <person name="Hubbard S.S."/>
            <person name="Banfield J.F."/>
        </authorList>
    </citation>
    <scope>NUCLEOTIDE SEQUENCE [LARGE SCALE GENOMIC DNA]</scope>
</reference>
<protein>
    <recommendedName>
        <fullName evidence="3">L-2-amino-thiazoline-4-carboxylic acid hydrolase</fullName>
    </recommendedName>
</protein>
<evidence type="ECO:0000313" key="2">
    <source>
        <dbReference type="Proteomes" id="UP000178526"/>
    </source>
</evidence>
<dbReference type="Proteomes" id="UP000178526">
    <property type="component" value="Unassembled WGS sequence"/>
</dbReference>
<comment type="caution">
    <text evidence="1">The sequence shown here is derived from an EMBL/GenBank/DDBJ whole genome shotgun (WGS) entry which is preliminary data.</text>
</comment>
<proteinExistence type="predicted"/>
<organism evidence="1 2">
    <name type="scientific">Candidatus Schekmanbacteria bacterium GWA2_38_11</name>
    <dbReference type="NCBI Taxonomy" id="1817876"/>
    <lineage>
        <taxon>Bacteria</taxon>
        <taxon>Candidatus Schekmaniibacteriota</taxon>
    </lineage>
</organism>
<dbReference type="EMBL" id="MGDB01000008">
    <property type="protein sequence ID" value="OGL43251.1"/>
    <property type="molecule type" value="Genomic_DNA"/>
</dbReference>
<gene>
    <name evidence="1" type="ORF">A2042_04985</name>
</gene>
<sequence length="163" mass="19236">MRLPKPEQIPIEVQKEKLASQMAAERINLYLDLKKILGEKKGEEVFKKLYDEGIKRIRKNFPGGKLPVGELMKRELVSFPVLGFELWIEQKQEGGEDVWYEHLTKCPFLETAKKMGLKEIPCDFLCDYDVELAIRDKRGRWEVLSRMGDEKEECTFKIRDWKD</sequence>
<accession>A0A1F7RP60</accession>
<evidence type="ECO:0008006" key="3">
    <source>
        <dbReference type="Google" id="ProtNLM"/>
    </source>
</evidence>
<name>A0A1F7RP60_9BACT</name>
<dbReference type="AlphaFoldDB" id="A0A1F7RP60"/>
<evidence type="ECO:0000313" key="1">
    <source>
        <dbReference type="EMBL" id="OGL43251.1"/>
    </source>
</evidence>